<dbReference type="OrthoDB" id="9908976at2759"/>
<name>A0A6P7X415_9AMPH</name>
<feature type="coiled-coil region" evidence="1">
    <location>
        <begin position="101"/>
        <end position="170"/>
    </location>
</feature>
<dbReference type="KEGG" id="muo:115463743"/>
<dbReference type="RefSeq" id="XP_030050347.1">
    <property type="nucleotide sequence ID" value="XM_030194487.1"/>
</dbReference>
<evidence type="ECO:0000313" key="3">
    <source>
        <dbReference type="Proteomes" id="UP000515156"/>
    </source>
</evidence>
<dbReference type="RefSeq" id="XP_030050346.1">
    <property type="nucleotide sequence ID" value="XM_030194486.1"/>
</dbReference>
<evidence type="ECO:0000313" key="5">
    <source>
        <dbReference type="RefSeq" id="XP_030050347.1"/>
    </source>
</evidence>
<dbReference type="Proteomes" id="UP000515156">
    <property type="component" value="Chromosome 2"/>
</dbReference>
<gene>
    <name evidence="4 5" type="primary">LOC115463743</name>
</gene>
<evidence type="ECO:0000313" key="4">
    <source>
        <dbReference type="RefSeq" id="XP_030050346.1"/>
    </source>
</evidence>
<feature type="compositionally biased region" description="Basic and acidic residues" evidence="2">
    <location>
        <begin position="402"/>
        <end position="416"/>
    </location>
</feature>
<dbReference type="GeneID" id="115463743"/>
<feature type="region of interest" description="Disordered" evidence="2">
    <location>
        <begin position="360"/>
        <end position="434"/>
    </location>
</feature>
<organism evidence="3 5">
    <name type="scientific">Microcaecilia unicolor</name>
    <dbReference type="NCBI Taxonomy" id="1415580"/>
    <lineage>
        <taxon>Eukaryota</taxon>
        <taxon>Metazoa</taxon>
        <taxon>Chordata</taxon>
        <taxon>Craniata</taxon>
        <taxon>Vertebrata</taxon>
        <taxon>Euteleostomi</taxon>
        <taxon>Amphibia</taxon>
        <taxon>Gymnophiona</taxon>
        <taxon>Siphonopidae</taxon>
        <taxon>Microcaecilia</taxon>
    </lineage>
</organism>
<feature type="compositionally biased region" description="Basic residues" evidence="2">
    <location>
        <begin position="386"/>
        <end position="400"/>
    </location>
</feature>
<keyword evidence="1" id="KW-0175">Coiled coil</keyword>
<feature type="compositionally biased region" description="Polar residues" evidence="2">
    <location>
        <begin position="373"/>
        <end position="382"/>
    </location>
</feature>
<proteinExistence type="predicted"/>
<keyword evidence="3" id="KW-1185">Reference proteome</keyword>
<reference evidence="4 5" key="1">
    <citation type="submission" date="2025-04" db="UniProtKB">
        <authorList>
            <consortium name="RefSeq"/>
        </authorList>
    </citation>
    <scope>IDENTIFICATION</scope>
</reference>
<evidence type="ECO:0000256" key="1">
    <source>
        <dbReference type="SAM" id="Coils"/>
    </source>
</evidence>
<evidence type="ECO:0000256" key="2">
    <source>
        <dbReference type="SAM" id="MobiDB-lite"/>
    </source>
</evidence>
<dbReference type="AlphaFoldDB" id="A0A6P7X415"/>
<accession>A0A6P7X415</accession>
<sequence>MYSCTSDVSPFNPVRCNSPKLPRGYLYQSADIDSGIISLNSSTCSSECYESRLDYHCPEKTESLKNEGLRTKWLKSENRRCALAGTLSGAHSALEHQKDCLKKQEKEILSSKEALERLLLKQESLASKVSQLQHEKLDQKPWAWQNTEGEDNQKHRITALEEKVKDIIQKIDNGTLNRKKSTSSSISGSVDGGNDYTIEVKNALQHHIQQLSASLNSTQQEKETLECQLTSLHSELFQAKITAKKLEKDILGLQAELSASRNINENLLLEVTSLRRNIQSLSESKKEMKTENNHLDERIKGLEIERQQLLSQKELLLQSLKTWRRWNTVKAWDQSERHCDKCIVLQNQLEKRKKELRFYKRNHGQRKTEFQDHSSTSQSPREQSARSHKKKREKSCKMGRKFSTENIKHKWAELVRKQVPPKGSEDSRQALNIV</sequence>
<protein>
    <submittedName>
        <fullName evidence="4 5">TNFAIP3-interacting protein 3-like</fullName>
    </submittedName>
</protein>